<organism evidence="2 3">
    <name type="scientific">Desulfamplus magnetovallimortis</name>
    <dbReference type="NCBI Taxonomy" id="1246637"/>
    <lineage>
        <taxon>Bacteria</taxon>
        <taxon>Pseudomonadati</taxon>
        <taxon>Thermodesulfobacteriota</taxon>
        <taxon>Desulfobacteria</taxon>
        <taxon>Desulfobacterales</taxon>
        <taxon>Desulfobacteraceae</taxon>
        <taxon>Desulfamplus</taxon>
    </lineage>
</organism>
<dbReference type="EMBL" id="FWEV01000159">
    <property type="protein sequence ID" value="SLM30796.1"/>
    <property type="molecule type" value="Genomic_DNA"/>
</dbReference>
<feature type="transmembrane region" description="Helical" evidence="1">
    <location>
        <begin position="28"/>
        <end position="49"/>
    </location>
</feature>
<protein>
    <submittedName>
        <fullName evidence="2">Uncharacterized protein</fullName>
    </submittedName>
</protein>
<gene>
    <name evidence="2" type="ORF">MTBBW1_2410014</name>
</gene>
<evidence type="ECO:0000256" key="1">
    <source>
        <dbReference type="SAM" id="Phobius"/>
    </source>
</evidence>
<evidence type="ECO:0000313" key="2">
    <source>
        <dbReference type="EMBL" id="SLM30796.1"/>
    </source>
</evidence>
<keyword evidence="1" id="KW-0812">Transmembrane</keyword>
<dbReference type="Proteomes" id="UP000191931">
    <property type="component" value="Unassembled WGS sequence"/>
</dbReference>
<name>A0A1W1HED2_9BACT</name>
<dbReference type="AlphaFoldDB" id="A0A1W1HED2"/>
<accession>A0A1W1HED2</accession>
<proteinExistence type="predicted"/>
<reference evidence="2 3" key="1">
    <citation type="submission" date="2017-03" db="EMBL/GenBank/DDBJ databases">
        <authorList>
            <person name="Afonso C.L."/>
            <person name="Miller P.J."/>
            <person name="Scott M.A."/>
            <person name="Spackman E."/>
            <person name="Goraichik I."/>
            <person name="Dimitrov K.M."/>
            <person name="Suarez D.L."/>
            <person name="Swayne D.E."/>
        </authorList>
    </citation>
    <scope>NUCLEOTIDE SEQUENCE [LARGE SCALE GENOMIC DNA]</scope>
    <source>
        <strain evidence="2">PRJEB14757</strain>
    </source>
</reference>
<keyword evidence="1" id="KW-1133">Transmembrane helix</keyword>
<keyword evidence="1" id="KW-0472">Membrane</keyword>
<keyword evidence="3" id="KW-1185">Reference proteome</keyword>
<evidence type="ECO:0000313" key="3">
    <source>
        <dbReference type="Proteomes" id="UP000191931"/>
    </source>
</evidence>
<dbReference type="STRING" id="1246637.MTBBW1_2410014"/>
<sequence length="59" mass="6347">MLATEQAVPLLFCKAIIMSAKSMPTKIGIIKILLTSTIVIAAKVLKVLFGRLIIASFES</sequence>